<feature type="transmembrane region" description="Helical" evidence="1">
    <location>
        <begin position="218"/>
        <end position="247"/>
    </location>
</feature>
<keyword evidence="1" id="KW-0812">Transmembrane</keyword>
<evidence type="ECO:0000256" key="1">
    <source>
        <dbReference type="SAM" id="Phobius"/>
    </source>
</evidence>
<feature type="transmembrane region" description="Helical" evidence="1">
    <location>
        <begin position="187"/>
        <end position="206"/>
    </location>
</feature>
<feature type="transmembrane region" description="Helical" evidence="1">
    <location>
        <begin position="253"/>
        <end position="274"/>
    </location>
</feature>
<accession>A0A9X1ZC42</accession>
<feature type="transmembrane region" description="Helical" evidence="1">
    <location>
        <begin position="24"/>
        <end position="45"/>
    </location>
</feature>
<evidence type="ECO:0000313" key="2">
    <source>
        <dbReference type="EMBL" id="MCL1139544.1"/>
    </source>
</evidence>
<keyword evidence="1" id="KW-0472">Membrane</keyword>
<feature type="transmembrane region" description="Helical" evidence="1">
    <location>
        <begin position="66"/>
        <end position="85"/>
    </location>
</feature>
<comment type="caution">
    <text evidence="2">The sequence shown here is derived from an EMBL/GenBank/DDBJ whole genome shotgun (WGS) entry which is preliminary data.</text>
</comment>
<feature type="transmembrane region" description="Helical" evidence="1">
    <location>
        <begin position="393"/>
        <end position="411"/>
    </location>
</feature>
<organism evidence="2 3">
    <name type="scientific">Shewanella pneumatophori</name>
    <dbReference type="NCBI Taxonomy" id="314092"/>
    <lineage>
        <taxon>Bacteria</taxon>
        <taxon>Pseudomonadati</taxon>
        <taxon>Pseudomonadota</taxon>
        <taxon>Gammaproteobacteria</taxon>
        <taxon>Alteromonadales</taxon>
        <taxon>Shewanellaceae</taxon>
        <taxon>Shewanella</taxon>
    </lineage>
</organism>
<protein>
    <submittedName>
        <fullName evidence="2">O-antigen ligase domain-containing protein</fullName>
    </submittedName>
</protein>
<dbReference type="EMBL" id="JAKILB010000008">
    <property type="protein sequence ID" value="MCL1139544.1"/>
    <property type="molecule type" value="Genomic_DNA"/>
</dbReference>
<feature type="transmembrane region" description="Helical" evidence="1">
    <location>
        <begin position="97"/>
        <end position="117"/>
    </location>
</feature>
<feature type="transmembrane region" description="Helical" evidence="1">
    <location>
        <begin position="129"/>
        <end position="147"/>
    </location>
</feature>
<reference evidence="2" key="1">
    <citation type="submission" date="2022-01" db="EMBL/GenBank/DDBJ databases">
        <title>Whole genome-based taxonomy of the Shewanellaceae.</title>
        <authorList>
            <person name="Martin-Rodriguez A.J."/>
        </authorList>
    </citation>
    <scope>NUCLEOTIDE SEQUENCE</scope>
    <source>
        <strain evidence="2">KCTC 23973</strain>
    </source>
</reference>
<dbReference type="AlphaFoldDB" id="A0A9X1ZC42"/>
<keyword evidence="3" id="KW-1185">Reference proteome</keyword>
<name>A0A9X1ZC42_9GAMM</name>
<proteinExistence type="predicted"/>
<dbReference type="RefSeq" id="WP_248950669.1">
    <property type="nucleotide sequence ID" value="NZ_JAKILB010000008.1"/>
</dbReference>
<keyword evidence="2" id="KW-0436">Ligase</keyword>
<keyword evidence="1" id="KW-1133">Transmembrane helix</keyword>
<evidence type="ECO:0000313" key="3">
    <source>
        <dbReference type="Proteomes" id="UP001139293"/>
    </source>
</evidence>
<feature type="transmembrane region" description="Helical" evidence="1">
    <location>
        <begin position="336"/>
        <end position="360"/>
    </location>
</feature>
<gene>
    <name evidence="2" type="ORF">L2740_13430</name>
</gene>
<dbReference type="GO" id="GO:0016874">
    <property type="term" value="F:ligase activity"/>
    <property type="evidence" value="ECO:0007669"/>
    <property type="project" value="UniProtKB-KW"/>
</dbReference>
<dbReference type="Proteomes" id="UP001139293">
    <property type="component" value="Unassembled WGS sequence"/>
</dbReference>
<sequence length="437" mass="48662">MDPQTYTPENSDEVIVWRAITGTYLFWLVGAMYLIAPVIAWILLLRMVKRRMVDKVMYPLSKAQTTWVIAMAVMLLALVIGHLTHELGAAKLIKSSIGWAKGWALLAIFPLLGSLNIRPQLMYRACCIVCKHTLLLLPIFILAWGIGAPSTLYTSPLSIIGGPGPEFFSVSLYEIDPASGLPRWRLFTPWAPALGMVGNLFFIFAIQEQSKRYKFYGILGSLSMVLLSQSRLALVCYLLLGSWFMFIRLHRSPWLYFIASPILLLFGIFGIEVVEKIQLSIDAFKSARAGSTRVRQELANIAIERWSNEAIYWGHGIVERGPHLVEYMPIGSHHTWYGLLFVKGIFGAIALALPMLVSLLSLIGNVFSSKLSATAVAILLQLFIYTFGENLEILAYLFWPGLIVIGIAHKARVNPQITSSSKPQSSAILLPHDIPAS</sequence>